<keyword evidence="3" id="KW-1185">Reference proteome</keyword>
<dbReference type="Proteomes" id="UP001642540">
    <property type="component" value="Unassembled WGS sequence"/>
</dbReference>
<protein>
    <submittedName>
        <fullName evidence="2">Uncharacterized protein</fullName>
    </submittedName>
</protein>
<sequence length="657" mass="76381">MFALNFCLLPVLLLILSSRSLQTQLSFLNVEENSLDLTSTLKLFQHCSIHLIFSHIEEPRQNSTNYHYISKQNGKKSNVKKFYDSSYTLSPLPYPVIQSSYNYIEMEPLTKRQMFEMAFYLVCNYNSEENKPYKLDQKSEELKMRQRQAPPNLLCRVQLLFYPKPCNHWRKGKDNGNWNGIFPNTHMDTFFDYRINHYNQHQPIPLHATSLKSFIIHVGQHAKKRKFMMNDLFLLDDFSPIRNGSIFRTTFMTKLYFEVGINTKQMVLEKTYILLDMFPKKYFLTGTGIFTFIKAMHKALVEVFVTIAHGRQLHIDLSTISSLESLELLEHSRPQSNFLVWSLNFMRHNPTIVGSPEGDILLKKLIIKTLWNNSAIHVNNHLGIEYNPSVSITMDLREIDLVEKICHGSYFKNLMPTSNEEAHVGNVPNNLLQSDITIYTPNHCKPEKMSESKYESGFNEQDESDYEATALTYCFESIFENWLVTQSKSNPKLKATLHKPSSVNETQAMAFKSEYFLNLLKTCKKSSTIVDTYSTIYKFYIQFMLKFYGENGNNTGLIDDPVVITKGEVKEGQGEVYENWKFQNVPLPSRKFNRQLSSLRESGLAEYWRGWLFKANLYFCLTFDFGVSASVSARQKIVLAFIHMNPLLHLNRLPLLI</sequence>
<proteinExistence type="predicted"/>
<evidence type="ECO:0000313" key="3">
    <source>
        <dbReference type="Proteomes" id="UP001642540"/>
    </source>
</evidence>
<evidence type="ECO:0000313" key="2">
    <source>
        <dbReference type="EMBL" id="CAL8092470.1"/>
    </source>
</evidence>
<reference evidence="2 3" key="1">
    <citation type="submission" date="2024-08" db="EMBL/GenBank/DDBJ databases">
        <authorList>
            <person name="Cucini C."/>
            <person name="Frati F."/>
        </authorList>
    </citation>
    <scope>NUCLEOTIDE SEQUENCE [LARGE SCALE GENOMIC DNA]</scope>
</reference>
<dbReference type="EMBL" id="CAXLJM020000025">
    <property type="protein sequence ID" value="CAL8092470.1"/>
    <property type="molecule type" value="Genomic_DNA"/>
</dbReference>
<feature type="signal peptide" evidence="1">
    <location>
        <begin position="1"/>
        <end position="22"/>
    </location>
</feature>
<name>A0ABP1Q7K6_9HEXA</name>
<evidence type="ECO:0000256" key="1">
    <source>
        <dbReference type="SAM" id="SignalP"/>
    </source>
</evidence>
<organism evidence="2 3">
    <name type="scientific">Orchesella dallaii</name>
    <dbReference type="NCBI Taxonomy" id="48710"/>
    <lineage>
        <taxon>Eukaryota</taxon>
        <taxon>Metazoa</taxon>
        <taxon>Ecdysozoa</taxon>
        <taxon>Arthropoda</taxon>
        <taxon>Hexapoda</taxon>
        <taxon>Collembola</taxon>
        <taxon>Entomobryomorpha</taxon>
        <taxon>Entomobryoidea</taxon>
        <taxon>Orchesellidae</taxon>
        <taxon>Orchesellinae</taxon>
        <taxon>Orchesella</taxon>
    </lineage>
</organism>
<feature type="chain" id="PRO_5047205944" evidence="1">
    <location>
        <begin position="23"/>
        <end position="657"/>
    </location>
</feature>
<keyword evidence="1" id="KW-0732">Signal</keyword>
<gene>
    <name evidence="2" type="ORF">ODALV1_LOCUS8229</name>
</gene>
<accession>A0ABP1Q7K6</accession>
<comment type="caution">
    <text evidence="2">The sequence shown here is derived from an EMBL/GenBank/DDBJ whole genome shotgun (WGS) entry which is preliminary data.</text>
</comment>